<comment type="caution">
    <text evidence="2">The sequence shown here is derived from an EMBL/GenBank/DDBJ whole genome shotgun (WGS) entry which is preliminary data.</text>
</comment>
<accession>A0A369W8A8</accession>
<gene>
    <name evidence="2" type="ORF">DVH29_01075</name>
</gene>
<evidence type="ECO:0000313" key="3">
    <source>
        <dbReference type="Proteomes" id="UP000253759"/>
    </source>
</evidence>
<dbReference type="Pfam" id="PF09539">
    <property type="entry name" value="DUF2385"/>
    <property type="match status" value="1"/>
</dbReference>
<dbReference type="EMBL" id="QQNH01000001">
    <property type="protein sequence ID" value="RDE10573.1"/>
    <property type="molecule type" value="Genomic_DNA"/>
</dbReference>
<dbReference type="InterPro" id="IPR012645">
    <property type="entry name" value="CHP02301"/>
</dbReference>
<sequence length="173" mass="18847">MPDAGADHQPRDHRLGMGADRGRARLPHHQESLRHRRGLRRAPGAGADRPMTAIRRLGLALLLALAPLGGAVAVDPPYQGAMERLSEILGSLYMLSPLCGDASTDWRSQMAELMALDEPDDDRRARLAGSFNAGYEAYARFHRSCTPAAQAAMGRLLGEGEALARDIHQRYAE</sequence>
<feature type="region of interest" description="Disordered" evidence="1">
    <location>
        <begin position="1"/>
        <end position="47"/>
    </location>
</feature>
<keyword evidence="3" id="KW-1185">Reference proteome</keyword>
<proteinExistence type="predicted"/>
<protein>
    <submittedName>
        <fullName evidence="2">TIGR02301 family protein</fullName>
    </submittedName>
</protein>
<dbReference type="Proteomes" id="UP000253759">
    <property type="component" value="Unassembled WGS sequence"/>
</dbReference>
<name>A0A369W8A8_9HYPH</name>
<dbReference type="AlphaFoldDB" id="A0A369W8A8"/>
<dbReference type="NCBIfam" id="TIGR02301">
    <property type="entry name" value="TIGR02301 family protein"/>
    <property type="match status" value="1"/>
</dbReference>
<evidence type="ECO:0000256" key="1">
    <source>
        <dbReference type="SAM" id="MobiDB-lite"/>
    </source>
</evidence>
<reference evidence="3" key="1">
    <citation type="submission" date="2018-07" db="EMBL/GenBank/DDBJ databases">
        <authorList>
            <person name="Liu B.-T."/>
            <person name="Du Z."/>
        </authorList>
    </citation>
    <scope>NUCLEOTIDE SEQUENCE [LARGE SCALE GENOMIC DNA]</scope>
    <source>
        <strain evidence="3">XYN52</strain>
    </source>
</reference>
<feature type="compositionally biased region" description="Basic and acidic residues" evidence="1">
    <location>
        <begin position="1"/>
        <end position="33"/>
    </location>
</feature>
<organism evidence="2 3">
    <name type="scientific">Pelagibacterium lacus</name>
    <dbReference type="NCBI Taxonomy" id="2282655"/>
    <lineage>
        <taxon>Bacteria</taxon>
        <taxon>Pseudomonadati</taxon>
        <taxon>Pseudomonadota</taxon>
        <taxon>Alphaproteobacteria</taxon>
        <taxon>Hyphomicrobiales</taxon>
        <taxon>Devosiaceae</taxon>
        <taxon>Pelagibacterium</taxon>
    </lineage>
</organism>
<evidence type="ECO:0000313" key="2">
    <source>
        <dbReference type="EMBL" id="RDE10573.1"/>
    </source>
</evidence>